<keyword evidence="2" id="KW-0808">Transferase</keyword>
<organism evidence="2 3">
    <name type="scientific">Heliobacterium mobile</name>
    <name type="common">Heliobacillus mobilis</name>
    <dbReference type="NCBI Taxonomy" id="28064"/>
    <lineage>
        <taxon>Bacteria</taxon>
        <taxon>Bacillati</taxon>
        <taxon>Bacillota</taxon>
        <taxon>Clostridia</taxon>
        <taxon>Eubacteriales</taxon>
        <taxon>Heliobacteriaceae</taxon>
        <taxon>Heliobacterium</taxon>
    </lineage>
</organism>
<dbReference type="OrthoDB" id="9815923at2"/>
<feature type="domain" description="Glycosyltransferase 2-like" evidence="1">
    <location>
        <begin position="1"/>
        <end position="155"/>
    </location>
</feature>
<dbReference type="Gene3D" id="1.25.40.10">
    <property type="entry name" value="Tetratricopeptide repeat domain"/>
    <property type="match status" value="1"/>
</dbReference>
<dbReference type="PANTHER" id="PTHR43630">
    <property type="entry name" value="POLY-BETA-1,6-N-ACETYL-D-GLUCOSAMINE SYNTHASE"/>
    <property type="match status" value="1"/>
</dbReference>
<dbReference type="SUPFAM" id="SSF48452">
    <property type="entry name" value="TPR-like"/>
    <property type="match status" value="1"/>
</dbReference>
<evidence type="ECO:0000313" key="3">
    <source>
        <dbReference type="Proteomes" id="UP000430670"/>
    </source>
</evidence>
<dbReference type="GO" id="GO:0016740">
    <property type="term" value="F:transferase activity"/>
    <property type="evidence" value="ECO:0007669"/>
    <property type="project" value="UniProtKB-KW"/>
</dbReference>
<dbReference type="InterPro" id="IPR011990">
    <property type="entry name" value="TPR-like_helical_dom_sf"/>
</dbReference>
<dbReference type="InterPro" id="IPR001173">
    <property type="entry name" value="Glyco_trans_2-like"/>
</dbReference>
<dbReference type="AlphaFoldDB" id="A0A6I3SNQ7"/>
<accession>A0A6I3SNQ7</accession>
<comment type="caution">
    <text evidence="2">The sequence shown here is derived from an EMBL/GenBank/DDBJ whole genome shotgun (WGS) entry which is preliminary data.</text>
</comment>
<name>A0A6I3SNQ7_HELMO</name>
<dbReference type="SUPFAM" id="SSF53448">
    <property type="entry name" value="Nucleotide-diphospho-sugar transferases"/>
    <property type="match status" value="1"/>
</dbReference>
<sequence length="366" mass="42669">MIVRDEENCIKRCLDSVKDLVDEIVIVDTGSFDRTIEICRSYNAQVYLYPWNDHFAEARNFGLDKVSGEWILWLDADEEVFLEDKDIFLDHSLFEEYDAFSVPLINFYGDQIDLDQTAQIAQPRIFRNQKGFRFENKIHEWLNLSVAYAQNRVGFMDLKIYHYGYINNRIHDKQKYKRNVNLLLKELEESDNNPWAHYYLATEYYRGRDLKEAFEQVNLSIVQFLNQGVIPPPSMLYSLKYSILIETGSWEGAWPSIQSAVKMFPDYVDLKFYMGVILYCKKMIPDALKAFEECIELGENNLNYLSLRGLGSFKAWYYKGLCLEALDREDEAVGAYLQSVKLSNNFVPASEALNKLLAAVHLQNSS</sequence>
<dbReference type="InterPro" id="IPR029044">
    <property type="entry name" value="Nucleotide-diphossugar_trans"/>
</dbReference>
<dbReference type="EMBL" id="WNKU01000031">
    <property type="protein sequence ID" value="MTV50673.1"/>
    <property type="molecule type" value="Genomic_DNA"/>
</dbReference>
<dbReference type="CDD" id="cd02511">
    <property type="entry name" value="Beta4Glucosyltransferase"/>
    <property type="match status" value="1"/>
</dbReference>
<gene>
    <name evidence="2" type="ORF">GJ688_17190</name>
</gene>
<reference evidence="2 3" key="1">
    <citation type="submission" date="2019-11" db="EMBL/GenBank/DDBJ databases">
        <title>Whole-genome sequence of a the green, strictly anaerobic photosynthetic bacterium Heliobacillus mobilis DSM 6151.</title>
        <authorList>
            <person name="Kyndt J.A."/>
            <person name="Meyer T.E."/>
        </authorList>
    </citation>
    <scope>NUCLEOTIDE SEQUENCE [LARGE SCALE GENOMIC DNA]</scope>
    <source>
        <strain evidence="2 3">DSM 6151</strain>
    </source>
</reference>
<evidence type="ECO:0000313" key="2">
    <source>
        <dbReference type="EMBL" id="MTV50673.1"/>
    </source>
</evidence>
<protein>
    <submittedName>
        <fullName evidence="2">Glycosyltransferase</fullName>
    </submittedName>
</protein>
<evidence type="ECO:0000259" key="1">
    <source>
        <dbReference type="Pfam" id="PF00535"/>
    </source>
</evidence>
<dbReference type="SMART" id="SM00028">
    <property type="entry name" value="TPR"/>
    <property type="match status" value="3"/>
</dbReference>
<dbReference type="Proteomes" id="UP000430670">
    <property type="component" value="Unassembled WGS sequence"/>
</dbReference>
<dbReference type="Pfam" id="PF00535">
    <property type="entry name" value="Glycos_transf_2"/>
    <property type="match status" value="1"/>
</dbReference>
<dbReference type="InterPro" id="IPR019734">
    <property type="entry name" value="TPR_rpt"/>
</dbReference>
<proteinExistence type="predicted"/>
<dbReference type="Gene3D" id="3.90.550.10">
    <property type="entry name" value="Spore Coat Polysaccharide Biosynthesis Protein SpsA, Chain A"/>
    <property type="match status" value="1"/>
</dbReference>
<keyword evidence="3" id="KW-1185">Reference proteome</keyword>
<dbReference type="PANTHER" id="PTHR43630:SF2">
    <property type="entry name" value="GLYCOSYLTRANSFERASE"/>
    <property type="match status" value="1"/>
</dbReference>